<dbReference type="RefSeq" id="WP_345670877.1">
    <property type="nucleotide sequence ID" value="NZ_BAABKC010000087.1"/>
</dbReference>
<proteinExistence type="predicted"/>
<gene>
    <name evidence="1" type="ORF">GCM10023336_56310</name>
</gene>
<sequence>MTRNIKADHGAVYRAVINWTEVEAKGGTPHTEYEGPYAEPGAAQGRITFWENKLRDDDTSETRAAGYVEEGTITWKPYTPSKKRGRKGGRA</sequence>
<evidence type="ECO:0000313" key="2">
    <source>
        <dbReference type="Proteomes" id="UP001500124"/>
    </source>
</evidence>
<protein>
    <submittedName>
        <fullName evidence="1">Uncharacterized protein</fullName>
    </submittedName>
</protein>
<dbReference type="EMBL" id="BAABKC010000087">
    <property type="protein sequence ID" value="GAA5070817.1"/>
    <property type="molecule type" value="Genomic_DNA"/>
</dbReference>
<dbReference type="Proteomes" id="UP001500124">
    <property type="component" value="Unassembled WGS sequence"/>
</dbReference>
<comment type="caution">
    <text evidence="1">The sequence shown here is derived from an EMBL/GenBank/DDBJ whole genome shotgun (WGS) entry which is preliminary data.</text>
</comment>
<evidence type="ECO:0000313" key="1">
    <source>
        <dbReference type="EMBL" id="GAA5070817.1"/>
    </source>
</evidence>
<reference evidence="2" key="1">
    <citation type="journal article" date="2019" name="Int. J. Syst. Evol. Microbiol.">
        <title>The Global Catalogue of Microorganisms (GCM) 10K type strain sequencing project: providing services to taxonomists for standard genome sequencing and annotation.</title>
        <authorList>
            <consortium name="The Broad Institute Genomics Platform"/>
            <consortium name="The Broad Institute Genome Sequencing Center for Infectious Disease"/>
            <person name="Wu L."/>
            <person name="Ma J."/>
        </authorList>
    </citation>
    <scope>NUCLEOTIDE SEQUENCE [LARGE SCALE GENOMIC DNA]</scope>
    <source>
        <strain evidence="2">JCM 18410</strain>
    </source>
</reference>
<accession>A0ABP9L827</accession>
<keyword evidence="2" id="KW-1185">Reference proteome</keyword>
<organism evidence="1 2">
    <name type="scientific">Streptomyces similanensis</name>
    <dbReference type="NCBI Taxonomy" id="1274988"/>
    <lineage>
        <taxon>Bacteria</taxon>
        <taxon>Bacillati</taxon>
        <taxon>Actinomycetota</taxon>
        <taxon>Actinomycetes</taxon>
        <taxon>Kitasatosporales</taxon>
        <taxon>Streptomycetaceae</taxon>
        <taxon>Streptomyces</taxon>
    </lineage>
</organism>
<name>A0ABP9L827_9ACTN</name>